<evidence type="ECO:0000313" key="3">
    <source>
        <dbReference type="Proteomes" id="UP000619260"/>
    </source>
</evidence>
<dbReference type="EMBL" id="BOPF01000058">
    <property type="protein sequence ID" value="GIJ51952.1"/>
    <property type="molecule type" value="Genomic_DNA"/>
</dbReference>
<organism evidence="2 3">
    <name type="scientific">Virgisporangium aliadipatigenens</name>
    <dbReference type="NCBI Taxonomy" id="741659"/>
    <lineage>
        <taxon>Bacteria</taxon>
        <taxon>Bacillati</taxon>
        <taxon>Actinomycetota</taxon>
        <taxon>Actinomycetes</taxon>
        <taxon>Micromonosporales</taxon>
        <taxon>Micromonosporaceae</taxon>
        <taxon>Virgisporangium</taxon>
    </lineage>
</organism>
<comment type="caution">
    <text evidence="2">The sequence shown here is derived from an EMBL/GenBank/DDBJ whole genome shotgun (WGS) entry which is preliminary data.</text>
</comment>
<evidence type="ECO:0000313" key="2">
    <source>
        <dbReference type="EMBL" id="GIJ51952.1"/>
    </source>
</evidence>
<evidence type="ECO:0008006" key="4">
    <source>
        <dbReference type="Google" id="ProtNLM"/>
    </source>
</evidence>
<feature type="transmembrane region" description="Helical" evidence="1">
    <location>
        <begin position="424"/>
        <end position="445"/>
    </location>
</feature>
<accession>A0A8J3YWS4</accession>
<dbReference type="RefSeq" id="WP_203905347.1">
    <property type="nucleotide sequence ID" value="NZ_BOPF01000058.1"/>
</dbReference>
<keyword evidence="1" id="KW-1133">Transmembrane helix</keyword>
<keyword evidence="1" id="KW-0812">Transmembrane</keyword>
<feature type="transmembrane region" description="Helical" evidence="1">
    <location>
        <begin position="366"/>
        <end position="390"/>
    </location>
</feature>
<dbReference type="AlphaFoldDB" id="A0A8J3YWS4"/>
<dbReference type="Gene3D" id="2.60.120.200">
    <property type="match status" value="1"/>
</dbReference>
<feature type="transmembrane region" description="Helical" evidence="1">
    <location>
        <begin position="290"/>
        <end position="317"/>
    </location>
</feature>
<sequence>MIAAEWLKLRTLPGALWCLFVMAGALVGLALAVSSGAPAAPSYVDEFRFVHRPLAGDGTLTARLLTQEATHPWAMAGVMVKAGPVAGAPYAALFATPGHGTRLQSGFRTDVAGPSARWLRLTRAGATVTAAVSRDGGSWLPVGSAPVPEGPLAVGLFVTSPGATRGVPVRPAMLRTRPSTATFDTVTLTEPAPGGAVGGPPGAGWRATDVGARRPSTVDDVAVDGMVAVTGSGDILGRADDGSRVAVATTGTILAMLPAVVLGTLVLSAEYRGGTALATFAACPRRGRVLAAKALVAGSTVFGTAAVACLAALLLAQPLLRGRGFTAPAYAAPPLDALRMVLGTAAVLALLALMGLGLATALRRGAAAIGLLAAALYVPVVLTPLLPAAVARWWQRSGPLAGLAVQRVRETDDGFLLPWPRTPWLGLAILCAWAAAALVAGYATLRRRDA</sequence>
<evidence type="ECO:0000256" key="1">
    <source>
        <dbReference type="SAM" id="Phobius"/>
    </source>
</evidence>
<feature type="transmembrane region" description="Helical" evidence="1">
    <location>
        <begin position="337"/>
        <end position="359"/>
    </location>
</feature>
<reference evidence="2" key="1">
    <citation type="submission" date="2021-01" db="EMBL/GenBank/DDBJ databases">
        <title>Whole genome shotgun sequence of Virgisporangium aliadipatigenens NBRC 105644.</title>
        <authorList>
            <person name="Komaki H."/>
            <person name="Tamura T."/>
        </authorList>
    </citation>
    <scope>NUCLEOTIDE SEQUENCE</scope>
    <source>
        <strain evidence="2">NBRC 105644</strain>
    </source>
</reference>
<protein>
    <recommendedName>
        <fullName evidence="4">ABC transporter permease</fullName>
    </recommendedName>
</protein>
<proteinExistence type="predicted"/>
<dbReference type="Proteomes" id="UP000619260">
    <property type="component" value="Unassembled WGS sequence"/>
</dbReference>
<gene>
    <name evidence="2" type="ORF">Val02_88380</name>
</gene>
<feature type="transmembrane region" description="Helical" evidence="1">
    <location>
        <begin position="245"/>
        <end position="269"/>
    </location>
</feature>
<keyword evidence="1" id="KW-0472">Membrane</keyword>
<keyword evidence="3" id="KW-1185">Reference proteome</keyword>
<name>A0A8J3YWS4_9ACTN</name>